<dbReference type="PANTHER" id="PTHR15020:SF11">
    <property type="entry name" value="OS06G0360300 PROTEIN"/>
    <property type="match status" value="1"/>
</dbReference>
<protein>
    <recommendedName>
        <fullName evidence="1">NAD(P)-binding domain-containing protein</fullName>
    </recommendedName>
</protein>
<dbReference type="AlphaFoldDB" id="A0AAE0BM01"/>
<dbReference type="Proteomes" id="UP001190700">
    <property type="component" value="Unassembled WGS sequence"/>
</dbReference>
<gene>
    <name evidence="2" type="ORF">CYMTET_51856</name>
</gene>
<accession>A0AAE0BM01</accession>
<organism evidence="2 3">
    <name type="scientific">Cymbomonas tetramitiformis</name>
    <dbReference type="NCBI Taxonomy" id="36881"/>
    <lineage>
        <taxon>Eukaryota</taxon>
        <taxon>Viridiplantae</taxon>
        <taxon>Chlorophyta</taxon>
        <taxon>Pyramimonadophyceae</taxon>
        <taxon>Pyramimonadales</taxon>
        <taxon>Pyramimonadaceae</taxon>
        <taxon>Cymbomonas</taxon>
    </lineage>
</organism>
<comment type="caution">
    <text evidence="2">The sequence shown here is derived from an EMBL/GenBank/DDBJ whole genome shotgun (WGS) entry which is preliminary data.</text>
</comment>
<evidence type="ECO:0000313" key="3">
    <source>
        <dbReference type="Proteomes" id="UP001190700"/>
    </source>
</evidence>
<feature type="domain" description="NAD(P)-binding" evidence="1">
    <location>
        <begin position="118"/>
        <end position="315"/>
    </location>
</feature>
<dbReference type="PANTHER" id="PTHR15020">
    <property type="entry name" value="FLAVIN REDUCTASE-RELATED"/>
    <property type="match status" value="1"/>
</dbReference>
<dbReference type="Gene3D" id="3.40.50.720">
    <property type="entry name" value="NAD(P)-binding Rossmann-like Domain"/>
    <property type="match status" value="1"/>
</dbReference>
<dbReference type="InterPro" id="IPR036291">
    <property type="entry name" value="NAD(P)-bd_dom_sf"/>
</dbReference>
<keyword evidence="3" id="KW-1185">Reference proteome</keyword>
<dbReference type="EMBL" id="LGRX02034331">
    <property type="protein sequence ID" value="KAK3238107.1"/>
    <property type="molecule type" value="Genomic_DNA"/>
</dbReference>
<dbReference type="CDD" id="cd05243">
    <property type="entry name" value="SDR_a5"/>
    <property type="match status" value="1"/>
</dbReference>
<dbReference type="Pfam" id="PF13460">
    <property type="entry name" value="NAD_binding_10"/>
    <property type="match status" value="1"/>
</dbReference>
<proteinExistence type="predicted"/>
<dbReference type="SUPFAM" id="SSF51735">
    <property type="entry name" value="NAD(P)-binding Rossmann-fold domains"/>
    <property type="match status" value="1"/>
</dbReference>
<evidence type="ECO:0000313" key="2">
    <source>
        <dbReference type="EMBL" id="KAK3238107.1"/>
    </source>
</evidence>
<dbReference type="InterPro" id="IPR016040">
    <property type="entry name" value="NAD(P)-bd_dom"/>
</dbReference>
<name>A0AAE0BM01_9CHLO</name>
<sequence>MASTCASLRVSTLVNRNLLPARVRGKTPNVKVASKSALKASPLVAVTVAQSADSGSAAKSEDESQLSRRKTLTATFTALSLPLWLNPANAEEILQLETEVVAPEVEVESTISTVFVAGATGASGQRVVSELKKKEGITVIAGVRNIQKAEKLALNTVTRQIDVTSAPEVTAKALEGADAVVCATGFVPGNPFQMGKAAHAVDNVGTKNLIEAAKLAGVKKFVLISSILTNGRAIGQEKSAGFVITNAFGGVLDEKLEAEQYLRASGLDYTIIRPGGLKGEAPAEPVMFSKEDTLYSGEISRDLVAAVTADAVFSPATSNQVLEIVEKGSCVPGTCPDLPGSADRSAWFM</sequence>
<evidence type="ECO:0000259" key="1">
    <source>
        <dbReference type="Pfam" id="PF13460"/>
    </source>
</evidence>
<reference evidence="2 3" key="1">
    <citation type="journal article" date="2015" name="Genome Biol. Evol.">
        <title>Comparative Genomics of a Bacterivorous Green Alga Reveals Evolutionary Causalities and Consequences of Phago-Mixotrophic Mode of Nutrition.</title>
        <authorList>
            <person name="Burns J.A."/>
            <person name="Paasch A."/>
            <person name="Narechania A."/>
            <person name="Kim E."/>
        </authorList>
    </citation>
    <scope>NUCLEOTIDE SEQUENCE [LARGE SCALE GENOMIC DNA]</scope>
    <source>
        <strain evidence="2 3">PLY_AMNH</strain>
    </source>
</reference>